<evidence type="ECO:0000259" key="6">
    <source>
        <dbReference type="Pfam" id="PF00294"/>
    </source>
</evidence>
<evidence type="ECO:0000256" key="2">
    <source>
        <dbReference type="ARBA" id="ARBA00022679"/>
    </source>
</evidence>
<dbReference type="InterPro" id="IPR050306">
    <property type="entry name" value="PfkB_Carbo_kinase"/>
</dbReference>
<dbReference type="CDD" id="cd01166">
    <property type="entry name" value="KdgK"/>
    <property type="match status" value="1"/>
</dbReference>
<dbReference type="Gene3D" id="3.20.20.70">
    <property type="entry name" value="Aldolase class I"/>
    <property type="match status" value="1"/>
</dbReference>
<dbReference type="NCBIfam" id="TIGR04382">
    <property type="entry name" value="myo_inos_iolC_N"/>
    <property type="match status" value="1"/>
</dbReference>
<feature type="domain" description="Carbohydrate kinase PfkB" evidence="6">
    <location>
        <begin position="13"/>
        <end position="328"/>
    </location>
</feature>
<evidence type="ECO:0000313" key="9">
    <source>
        <dbReference type="Proteomes" id="UP000321405"/>
    </source>
</evidence>
<evidence type="ECO:0000256" key="4">
    <source>
        <dbReference type="ARBA" id="ARBA00022777"/>
    </source>
</evidence>
<dbReference type="Gene3D" id="3.40.1190.20">
    <property type="match status" value="1"/>
</dbReference>
<dbReference type="EMBL" id="BJVC01000003">
    <property type="protein sequence ID" value="GEL02482.1"/>
    <property type="molecule type" value="Genomic_DNA"/>
</dbReference>
<keyword evidence="4 8" id="KW-0418">Kinase</keyword>
<keyword evidence="5" id="KW-0067">ATP-binding</keyword>
<evidence type="ECO:0000313" key="8">
    <source>
        <dbReference type="EMBL" id="GEL02482.1"/>
    </source>
</evidence>
<dbReference type="InterPro" id="IPR029056">
    <property type="entry name" value="Ribokinase-like"/>
</dbReference>
<dbReference type="GO" id="GO:0016301">
    <property type="term" value="F:kinase activity"/>
    <property type="evidence" value="ECO:0007669"/>
    <property type="project" value="UniProtKB-KW"/>
</dbReference>
<keyword evidence="2" id="KW-0808">Transferase</keyword>
<dbReference type="GO" id="GO:0005524">
    <property type="term" value="F:ATP binding"/>
    <property type="evidence" value="ECO:0007669"/>
    <property type="project" value="UniProtKB-KW"/>
</dbReference>
<dbReference type="InterPro" id="IPR013785">
    <property type="entry name" value="Aldolase_TIM"/>
</dbReference>
<evidence type="ECO:0000256" key="5">
    <source>
        <dbReference type="ARBA" id="ARBA00022840"/>
    </source>
</evidence>
<keyword evidence="9" id="KW-1185">Reference proteome</keyword>
<accession>A0A511BQX5</accession>
<dbReference type="InterPro" id="IPR002173">
    <property type="entry name" value="Carboh/pur_kinase_PfkB_CS"/>
</dbReference>
<dbReference type="PROSITE" id="PS00583">
    <property type="entry name" value="PFKB_KINASES_1"/>
    <property type="match status" value="1"/>
</dbReference>
<dbReference type="PROSITE" id="PS00584">
    <property type="entry name" value="PFKB_KINASES_2"/>
    <property type="match status" value="1"/>
</dbReference>
<dbReference type="InterPro" id="IPR023314">
    <property type="entry name" value="Myo_inos_IolC-like_sf"/>
</dbReference>
<gene>
    <name evidence="8" type="primary">iolC</name>
    <name evidence="8" type="ORF">SSA02_16450</name>
</gene>
<comment type="caution">
    <text evidence="8">The sequence shown here is derived from an EMBL/GenBank/DDBJ whole genome shotgun (WGS) entry which is preliminary data.</text>
</comment>
<comment type="similarity">
    <text evidence="1">Belongs to the carbohydrate kinase PfkB family.</text>
</comment>
<dbReference type="Pfam" id="PF09863">
    <property type="entry name" value="DUF2090"/>
    <property type="match status" value="1"/>
</dbReference>
<dbReference type="PANTHER" id="PTHR43085">
    <property type="entry name" value="HEXOKINASE FAMILY MEMBER"/>
    <property type="match status" value="1"/>
</dbReference>
<sequence>MLQESGMREQDLDIVAIGRSSVDLYGQQIGGRLEDMASFSKAVGGCPANISIGTSRLGLKSALITRVGDEHFGRFITEQLQREGVCTDGVKVDPERFTALAILGVRDRENFPLLFYRTDCADGALDEDDIDPALIARTKAIVVSGTHFSRPHSAKAQRKAMKLVHAHGGKVAIDVDYRPNLWGLAGIGDGESRYVRSDNVTRHLMEILPECDLIVGTEEELHIAGGSEDTLEAIRAIRKVSKGTIVCKRGPMGCVVFEGEIPDSLDDGISGPGFPVEVYNTLGAGDAFMSGFLRGWVRGEPIAECCRFANACGAFAVSRLLCSSEIPTWEELTWFLEHGSTQRALRRDRELNHLHWVTTRRAQATPIMALACDHRLQLEEIASAVGASFDRIPAFKKLAIEAARTVARGRPGFGVFMDGRYGQDALFEASHAGLWIARPIEKTGSRPLDFECGGSLGAHLVEWPGEQVIKCLCFYHPDDSEELKLRQERELIRAQDACRKLGKEILIEIIAGKNGTLTADTVSSILSRLYDKGLRPDWWKLEGQRDPEAWKKIGAVIEARDPHCRGVVILGLDAPAEELMDAFRASAATPWVKGFAIGRTIFAQPARDWLAGKTTDAQAVAEMAKRFEAFVEAWQARDRAVLAGTSA</sequence>
<dbReference type="InterPro" id="IPR018659">
    <property type="entry name" value="DUF2090"/>
</dbReference>
<dbReference type="Pfam" id="PF00294">
    <property type="entry name" value="PfkB"/>
    <property type="match status" value="1"/>
</dbReference>
<proteinExistence type="inferred from homology"/>
<dbReference type="Gene3D" id="2.20.150.10">
    <property type="entry name" value="putative 5-dehydro-2- deoxygluconokinase"/>
    <property type="match status" value="1"/>
</dbReference>
<dbReference type="SUPFAM" id="SSF53613">
    <property type="entry name" value="Ribokinase-like"/>
    <property type="match status" value="1"/>
</dbReference>
<feature type="domain" description="DUF2090" evidence="7">
    <location>
        <begin position="331"/>
        <end position="637"/>
    </location>
</feature>
<dbReference type="InterPro" id="IPR011611">
    <property type="entry name" value="PfkB_dom"/>
</dbReference>
<dbReference type="Proteomes" id="UP000321405">
    <property type="component" value="Unassembled WGS sequence"/>
</dbReference>
<dbReference type="PANTHER" id="PTHR43085:SF49">
    <property type="entry name" value="5-DEHYDRO-2-DEOXYGLUCONOKINASE"/>
    <property type="match status" value="1"/>
</dbReference>
<protein>
    <submittedName>
        <fullName evidence="8">5-dehydro-2-deoxygluconokinase</fullName>
    </submittedName>
</protein>
<evidence type="ECO:0000256" key="3">
    <source>
        <dbReference type="ARBA" id="ARBA00022741"/>
    </source>
</evidence>
<evidence type="ECO:0000256" key="1">
    <source>
        <dbReference type="ARBA" id="ARBA00010688"/>
    </source>
</evidence>
<organism evidence="8 9">
    <name type="scientific">Swaminathania salitolerans</name>
    <dbReference type="NCBI Taxonomy" id="182838"/>
    <lineage>
        <taxon>Bacteria</taxon>
        <taxon>Pseudomonadati</taxon>
        <taxon>Pseudomonadota</taxon>
        <taxon>Alphaproteobacteria</taxon>
        <taxon>Acetobacterales</taxon>
        <taxon>Acetobacteraceae</taxon>
        <taxon>Swaminathania</taxon>
    </lineage>
</organism>
<name>A0A511BQX5_9PROT</name>
<reference evidence="8 9" key="1">
    <citation type="submission" date="2019-07" db="EMBL/GenBank/DDBJ databases">
        <title>Whole genome shotgun sequence of Swaminathania salitolerans NBRC 104436.</title>
        <authorList>
            <person name="Hosoyama A."/>
            <person name="Uohara A."/>
            <person name="Ohji S."/>
            <person name="Ichikawa N."/>
        </authorList>
    </citation>
    <scope>NUCLEOTIDE SEQUENCE [LARGE SCALE GENOMIC DNA]</scope>
    <source>
        <strain evidence="8 9">NBRC 104436</strain>
    </source>
</reference>
<keyword evidence="3" id="KW-0547">Nucleotide-binding</keyword>
<dbReference type="InterPro" id="IPR030830">
    <property type="entry name" value="Myo_inos_IolC"/>
</dbReference>
<evidence type="ECO:0000259" key="7">
    <source>
        <dbReference type="Pfam" id="PF09863"/>
    </source>
</evidence>
<dbReference type="AlphaFoldDB" id="A0A511BQX5"/>